<dbReference type="InterPro" id="IPR036869">
    <property type="entry name" value="J_dom_sf"/>
</dbReference>
<proteinExistence type="inferred from homology"/>
<dbReference type="HAMAP" id="MF_01153">
    <property type="entry name" value="DjlA"/>
    <property type="match status" value="1"/>
</dbReference>
<dbReference type="NCBIfam" id="NF006948">
    <property type="entry name" value="PRK09430.1"/>
    <property type="match status" value="1"/>
</dbReference>
<accession>A0A432ZB84</accession>
<dbReference type="SMART" id="SM00271">
    <property type="entry name" value="DnaJ"/>
    <property type="match status" value="1"/>
</dbReference>
<keyword evidence="2 7" id="KW-0997">Cell inner membrane</keyword>
<dbReference type="RefSeq" id="WP_126785072.1">
    <property type="nucleotide sequence ID" value="NZ_PIQF01000003.1"/>
</dbReference>
<evidence type="ECO:0000256" key="6">
    <source>
        <dbReference type="ARBA" id="ARBA00023186"/>
    </source>
</evidence>
<dbReference type="AlphaFoldDB" id="A0A432ZB84"/>
<feature type="topological domain" description="Cytoplasmic" evidence="7">
    <location>
        <begin position="30"/>
        <end position="278"/>
    </location>
</feature>
<reference evidence="10 11" key="1">
    <citation type="journal article" date="2011" name="Front. Microbiol.">
        <title>Genomic signatures of strain selection and enhancement in Bacillus atrophaeus var. globigii, a historical biowarfare simulant.</title>
        <authorList>
            <person name="Gibbons H.S."/>
            <person name="Broomall S.M."/>
            <person name="McNew L.A."/>
            <person name="Daligault H."/>
            <person name="Chapman C."/>
            <person name="Bruce D."/>
            <person name="Karavis M."/>
            <person name="Krepps M."/>
            <person name="McGregor P.A."/>
            <person name="Hong C."/>
            <person name="Park K.H."/>
            <person name="Akmal A."/>
            <person name="Feldman A."/>
            <person name="Lin J.S."/>
            <person name="Chang W.E."/>
            <person name="Higgs B.W."/>
            <person name="Demirev P."/>
            <person name="Lindquist J."/>
            <person name="Liem A."/>
            <person name="Fochler E."/>
            <person name="Read T.D."/>
            <person name="Tapia R."/>
            <person name="Johnson S."/>
            <person name="Bishop-Lilly K.A."/>
            <person name="Detter C."/>
            <person name="Han C."/>
            <person name="Sozhamannan S."/>
            <person name="Rosenzweig C.N."/>
            <person name="Skowronski E.W."/>
        </authorList>
    </citation>
    <scope>NUCLEOTIDE SEQUENCE [LARGE SCALE GENOMIC DNA]</scope>
    <source>
        <strain evidence="10 11">CL-SP19</strain>
    </source>
</reference>
<keyword evidence="11" id="KW-1185">Reference proteome</keyword>
<dbReference type="InterPro" id="IPR029024">
    <property type="entry name" value="TerB-like"/>
</dbReference>
<dbReference type="InterPro" id="IPR007791">
    <property type="entry name" value="DjlA_N"/>
</dbReference>
<protein>
    <recommendedName>
        <fullName evidence="7">Co-chaperone protein DjlA</fullName>
    </recommendedName>
</protein>
<dbReference type="Gene3D" id="1.10.3680.10">
    <property type="entry name" value="TerB-like"/>
    <property type="match status" value="1"/>
</dbReference>
<dbReference type="Pfam" id="PF05099">
    <property type="entry name" value="TerB"/>
    <property type="match status" value="1"/>
</dbReference>
<keyword evidence="1 7" id="KW-1003">Cell membrane</keyword>
<dbReference type="Gene3D" id="1.10.287.110">
    <property type="entry name" value="DnaJ domain"/>
    <property type="match status" value="1"/>
</dbReference>
<comment type="subcellular location">
    <subcellularLocation>
        <location evidence="7">Cell inner membrane</location>
        <topology evidence="7">Single-pass type III membrane protein</topology>
    </subcellularLocation>
</comment>
<dbReference type="PROSITE" id="PS50076">
    <property type="entry name" value="DNAJ_2"/>
    <property type="match status" value="1"/>
</dbReference>
<evidence type="ECO:0000259" key="9">
    <source>
        <dbReference type="PROSITE" id="PS50076"/>
    </source>
</evidence>
<evidence type="ECO:0000256" key="3">
    <source>
        <dbReference type="ARBA" id="ARBA00022692"/>
    </source>
</evidence>
<dbReference type="GO" id="GO:0005886">
    <property type="term" value="C:plasma membrane"/>
    <property type="evidence" value="ECO:0007669"/>
    <property type="project" value="UniProtKB-SubCell"/>
</dbReference>
<feature type="transmembrane region" description="Helical" evidence="8">
    <location>
        <begin position="6"/>
        <end position="31"/>
    </location>
</feature>
<evidence type="ECO:0000256" key="8">
    <source>
        <dbReference type="SAM" id="Phobius"/>
    </source>
</evidence>
<dbReference type="CDD" id="cd07316">
    <property type="entry name" value="terB_like_DjlA"/>
    <property type="match status" value="1"/>
</dbReference>
<comment type="caution">
    <text evidence="10">The sequence shown here is derived from an EMBL/GenBank/DDBJ whole genome shotgun (WGS) entry which is preliminary data.</text>
</comment>
<dbReference type="InterPro" id="IPR050817">
    <property type="entry name" value="DjlA_DnaK_co-chaperone"/>
</dbReference>
<dbReference type="InterPro" id="IPR023749">
    <property type="entry name" value="DjlA"/>
</dbReference>
<feature type="topological domain" description="Periplasmic" evidence="7">
    <location>
        <begin position="1"/>
        <end position="5"/>
    </location>
</feature>
<keyword evidence="5 7" id="KW-0472">Membrane</keyword>
<comment type="function">
    <text evidence="7">Regulatory DnaK co-chaperone. Direct interaction between DnaK and DjlA is needed for the induction of the wcaABCDE operon, involved in the synthesis of a colanic acid polysaccharide capsule, possibly through activation of the RcsB/RcsC phosphotransfer signaling pathway. The colanic acid capsule may help the bacterium survive conditions outside the host.</text>
</comment>
<evidence type="ECO:0000256" key="7">
    <source>
        <dbReference type="HAMAP-Rule" id="MF_01153"/>
    </source>
</evidence>
<evidence type="ECO:0000313" key="11">
    <source>
        <dbReference type="Proteomes" id="UP000287908"/>
    </source>
</evidence>
<dbReference type="Proteomes" id="UP000287908">
    <property type="component" value="Unassembled WGS sequence"/>
</dbReference>
<sequence>MVWGKVIGALAGYLFLRIPGAIIGALIGHWFDRGMAQDFTRKGGFGQFLFGADKAVDDANFLYTLFAVMGHLAKAKGRVTKQDIEQTTMLMDRLRLAGDARSEAQDAFREGKQAGFPLEKTVKDFRDAFYGNRDVLQLFMEQLMAMALNDGVLEKSEHEVLVTVGKSLGFTRFQIDQWLMMQKAAFRFHQRQHQHQHEGQRQKTTSADELEDAYQILGVKAQQSDAEIKKAYRKLMARHHPDKLASKGLPEEVMKEAQERARDIQAAYDTIKNKRGMR</sequence>
<dbReference type="CDD" id="cd06257">
    <property type="entry name" value="DnaJ"/>
    <property type="match status" value="1"/>
</dbReference>
<comment type="subunit">
    <text evidence="7">Homodimer.</text>
</comment>
<comment type="domain">
    <text evidence="7">The transmembrane domain is a dimerization domain.</text>
</comment>
<keyword evidence="3 7" id="KW-0812">Transmembrane</keyword>
<dbReference type="EMBL" id="PIQF01000003">
    <property type="protein sequence ID" value="RUO75198.1"/>
    <property type="molecule type" value="Genomic_DNA"/>
</dbReference>
<evidence type="ECO:0000256" key="2">
    <source>
        <dbReference type="ARBA" id="ARBA00022519"/>
    </source>
</evidence>
<dbReference type="Pfam" id="PF00226">
    <property type="entry name" value="DnaJ"/>
    <property type="match status" value="1"/>
</dbReference>
<name>A0A432ZB84_9GAMM</name>
<evidence type="ECO:0000256" key="5">
    <source>
        <dbReference type="ARBA" id="ARBA00023136"/>
    </source>
</evidence>
<evidence type="ECO:0000256" key="1">
    <source>
        <dbReference type="ARBA" id="ARBA00022475"/>
    </source>
</evidence>
<evidence type="ECO:0000313" key="10">
    <source>
        <dbReference type="EMBL" id="RUO75198.1"/>
    </source>
</evidence>
<dbReference type="GO" id="GO:0051087">
    <property type="term" value="F:protein-folding chaperone binding"/>
    <property type="evidence" value="ECO:0007669"/>
    <property type="project" value="InterPro"/>
</dbReference>
<dbReference type="PANTHER" id="PTHR24074">
    <property type="entry name" value="CO-CHAPERONE PROTEIN DJLA"/>
    <property type="match status" value="1"/>
</dbReference>
<dbReference type="PRINTS" id="PR00625">
    <property type="entry name" value="JDOMAIN"/>
</dbReference>
<keyword evidence="6 7" id="KW-0143">Chaperone</keyword>
<gene>
    <name evidence="7" type="primary">djlA</name>
    <name evidence="10" type="ORF">CWI81_09450</name>
</gene>
<feature type="domain" description="J" evidence="9">
    <location>
        <begin position="212"/>
        <end position="278"/>
    </location>
</feature>
<organism evidence="10 11">
    <name type="scientific">Idiomarina seosinensis</name>
    <dbReference type="NCBI Taxonomy" id="281739"/>
    <lineage>
        <taxon>Bacteria</taxon>
        <taxon>Pseudomonadati</taxon>
        <taxon>Pseudomonadota</taxon>
        <taxon>Gammaproteobacteria</taxon>
        <taxon>Alteromonadales</taxon>
        <taxon>Idiomarinaceae</taxon>
        <taxon>Idiomarina</taxon>
    </lineage>
</organism>
<keyword evidence="4 7" id="KW-1133">Transmembrane helix</keyword>
<evidence type="ECO:0000256" key="4">
    <source>
        <dbReference type="ARBA" id="ARBA00022989"/>
    </source>
</evidence>
<dbReference type="SUPFAM" id="SSF46565">
    <property type="entry name" value="Chaperone J-domain"/>
    <property type="match status" value="1"/>
</dbReference>
<dbReference type="OrthoDB" id="9782583at2"/>
<dbReference type="InterPro" id="IPR001623">
    <property type="entry name" value="DnaJ_domain"/>
</dbReference>